<evidence type="ECO:0000256" key="6">
    <source>
        <dbReference type="SAM" id="Phobius"/>
    </source>
</evidence>
<evidence type="ECO:0000256" key="2">
    <source>
        <dbReference type="ARBA" id="ARBA00022692"/>
    </source>
</evidence>
<evidence type="ECO:0000313" key="8">
    <source>
        <dbReference type="Proteomes" id="UP001642405"/>
    </source>
</evidence>
<evidence type="ECO:0008006" key="9">
    <source>
        <dbReference type="Google" id="ProtNLM"/>
    </source>
</evidence>
<dbReference type="Pfam" id="PF04193">
    <property type="entry name" value="PQ-loop"/>
    <property type="match status" value="2"/>
</dbReference>
<feature type="transmembrane region" description="Helical" evidence="6">
    <location>
        <begin position="242"/>
        <end position="262"/>
    </location>
</feature>
<feature type="transmembrane region" description="Helical" evidence="6">
    <location>
        <begin position="178"/>
        <end position="196"/>
    </location>
</feature>
<keyword evidence="3 6" id="KW-1133">Transmembrane helix</keyword>
<accession>A0ABP0AXT2</accession>
<dbReference type="SMART" id="SM00679">
    <property type="entry name" value="CTNS"/>
    <property type="match status" value="2"/>
</dbReference>
<dbReference type="InterPro" id="IPR006603">
    <property type="entry name" value="PQ-loop_rpt"/>
</dbReference>
<name>A0ABP0AXT2_9PEZI</name>
<dbReference type="Proteomes" id="UP001642405">
    <property type="component" value="Unassembled WGS sequence"/>
</dbReference>
<dbReference type="Gene3D" id="1.20.1280.290">
    <property type="match status" value="2"/>
</dbReference>
<dbReference type="PANTHER" id="PTHR16201">
    <property type="entry name" value="SEVEN TRANSMEMBRANE PROTEIN 1-RELATED"/>
    <property type="match status" value="1"/>
</dbReference>
<comment type="subcellular location">
    <subcellularLocation>
        <location evidence="1">Membrane</location>
        <topology evidence="1">Multi-pass membrane protein</topology>
    </subcellularLocation>
</comment>
<keyword evidence="4 6" id="KW-0472">Membrane</keyword>
<dbReference type="PANTHER" id="PTHR16201:SF11">
    <property type="entry name" value="PQ-LOOP REPEAT-CONTAINING PROTEIN"/>
    <property type="match status" value="1"/>
</dbReference>
<evidence type="ECO:0000256" key="1">
    <source>
        <dbReference type="ARBA" id="ARBA00004141"/>
    </source>
</evidence>
<evidence type="ECO:0000256" key="5">
    <source>
        <dbReference type="SAM" id="MobiDB-lite"/>
    </source>
</evidence>
<evidence type="ECO:0000256" key="4">
    <source>
        <dbReference type="ARBA" id="ARBA00023136"/>
    </source>
</evidence>
<protein>
    <recommendedName>
        <fullName evidence="9">Pq loop repeat protein</fullName>
    </recommendedName>
</protein>
<evidence type="ECO:0000313" key="7">
    <source>
        <dbReference type="EMBL" id="CAK7212012.1"/>
    </source>
</evidence>
<feature type="transmembrane region" description="Helical" evidence="6">
    <location>
        <begin position="217"/>
        <end position="236"/>
    </location>
</feature>
<reference evidence="7 8" key="1">
    <citation type="submission" date="2024-01" db="EMBL/GenBank/DDBJ databases">
        <authorList>
            <person name="Allen C."/>
            <person name="Tagirdzhanova G."/>
        </authorList>
    </citation>
    <scope>NUCLEOTIDE SEQUENCE [LARGE SCALE GENOMIC DNA]</scope>
</reference>
<dbReference type="InterPro" id="IPR051415">
    <property type="entry name" value="LAAT-1"/>
</dbReference>
<dbReference type="EMBL" id="CAWUHB010000004">
    <property type="protein sequence ID" value="CAK7212012.1"/>
    <property type="molecule type" value="Genomic_DNA"/>
</dbReference>
<feature type="compositionally biased region" description="Basic and acidic residues" evidence="5">
    <location>
        <begin position="335"/>
        <end position="349"/>
    </location>
</feature>
<feature type="transmembrane region" description="Helical" evidence="6">
    <location>
        <begin position="21"/>
        <end position="40"/>
    </location>
</feature>
<evidence type="ECO:0000256" key="3">
    <source>
        <dbReference type="ARBA" id="ARBA00022989"/>
    </source>
</evidence>
<comment type="caution">
    <text evidence="7">The sequence shown here is derived from an EMBL/GenBank/DDBJ whole genome shotgun (WGS) entry which is preliminary data.</text>
</comment>
<gene>
    <name evidence="7" type="ORF">SCUCBS95973_001318</name>
</gene>
<feature type="compositionally biased region" description="Basic and acidic residues" evidence="5">
    <location>
        <begin position="384"/>
        <end position="395"/>
    </location>
</feature>
<proteinExistence type="predicted"/>
<sequence length="395" mass="43164">MASFMGSPGLSSRCDELRAPGVINIIVSIFILVGMLVSYLPQHWRIIARGTSEGISPYFVLLGVTSATSGFANILTLPQSRQDVACCQELDTFHCMAGLLGIAQLGAQWICFALILVLFLVFFRYDEATVPIPDEEIRQDQPRWQTAVLVAGLCLVHGFVIIVITAIFAAVVPQALSGWANALGLMAALLAAIQYLPQIYTTYHLKHIGSLSIPMMCMQTPGGLLFAGSLFARLGWAGWSSWGIFLLTALMQGVLLAMAIYYELQQAREEDDDGRGEGEAVSSYGTTNGYSSYDTGYGNGNSYSNSNSNSHGHGPSRSSSRPLYRRVLSYRSARFDDSTPSRYSAHPEHYGTTPDEISDIIDRQESDALAETQPLLRPGGIGNPRRDYDATHRSR</sequence>
<feature type="region of interest" description="Disordered" evidence="5">
    <location>
        <begin position="295"/>
        <end position="322"/>
    </location>
</feature>
<keyword evidence="8" id="KW-1185">Reference proteome</keyword>
<feature type="transmembrane region" description="Helical" evidence="6">
    <location>
        <begin position="146"/>
        <end position="172"/>
    </location>
</feature>
<keyword evidence="2 6" id="KW-0812">Transmembrane</keyword>
<feature type="transmembrane region" description="Helical" evidence="6">
    <location>
        <begin position="106"/>
        <end position="125"/>
    </location>
</feature>
<feature type="region of interest" description="Disordered" evidence="5">
    <location>
        <begin position="335"/>
        <end position="395"/>
    </location>
</feature>
<organism evidence="7 8">
    <name type="scientific">Sporothrix curviconia</name>
    <dbReference type="NCBI Taxonomy" id="1260050"/>
    <lineage>
        <taxon>Eukaryota</taxon>
        <taxon>Fungi</taxon>
        <taxon>Dikarya</taxon>
        <taxon>Ascomycota</taxon>
        <taxon>Pezizomycotina</taxon>
        <taxon>Sordariomycetes</taxon>
        <taxon>Sordariomycetidae</taxon>
        <taxon>Ophiostomatales</taxon>
        <taxon>Ophiostomataceae</taxon>
        <taxon>Sporothrix</taxon>
    </lineage>
</organism>